<dbReference type="STRING" id="29760.D7TGY1"/>
<dbReference type="InParanoid" id="D7TGY1"/>
<name>D7TGY1_VITVI</name>
<keyword evidence="4" id="KW-1185">Reference proteome</keyword>
<dbReference type="OMA" id="FCIRIED"/>
<proteinExistence type="predicted"/>
<feature type="domain" description="Disease resistance protein winged helix" evidence="2">
    <location>
        <begin position="1"/>
        <end position="38"/>
    </location>
</feature>
<keyword evidence="1" id="KW-0677">Repeat</keyword>
<dbReference type="eggNOG" id="KOG4658">
    <property type="taxonomic scope" value="Eukaryota"/>
</dbReference>
<protein>
    <recommendedName>
        <fullName evidence="2">Disease resistance protein winged helix domain-containing protein</fullName>
    </recommendedName>
</protein>
<reference evidence="4" key="1">
    <citation type="journal article" date="2007" name="Nature">
        <title>The grapevine genome sequence suggests ancestral hexaploidization in major angiosperm phyla.</title>
        <authorList>
            <consortium name="The French-Italian Public Consortium for Grapevine Genome Characterization."/>
            <person name="Jaillon O."/>
            <person name="Aury J.-M."/>
            <person name="Noel B."/>
            <person name="Policriti A."/>
            <person name="Clepet C."/>
            <person name="Casagrande A."/>
            <person name="Choisne N."/>
            <person name="Aubourg S."/>
            <person name="Vitulo N."/>
            <person name="Jubin C."/>
            <person name="Vezzi A."/>
            <person name="Legeai F."/>
            <person name="Hugueney P."/>
            <person name="Dasilva C."/>
            <person name="Horner D."/>
            <person name="Mica E."/>
            <person name="Jublot D."/>
            <person name="Poulain J."/>
            <person name="Bruyere C."/>
            <person name="Billault A."/>
            <person name="Segurens B."/>
            <person name="Gouyvenoux M."/>
            <person name="Ugarte E."/>
            <person name="Cattonaro F."/>
            <person name="Anthouard V."/>
            <person name="Vico V."/>
            <person name="Del Fabbro C."/>
            <person name="Alaux M."/>
            <person name="Di Gaspero G."/>
            <person name="Dumas V."/>
            <person name="Felice N."/>
            <person name="Paillard S."/>
            <person name="Juman I."/>
            <person name="Moroldo M."/>
            <person name="Scalabrin S."/>
            <person name="Canaguier A."/>
            <person name="Le Clainche I."/>
            <person name="Malacrida G."/>
            <person name="Durand E."/>
            <person name="Pesole G."/>
            <person name="Laucou V."/>
            <person name="Chatelet P."/>
            <person name="Merdinoglu D."/>
            <person name="Delledonne M."/>
            <person name="Pezzotti M."/>
            <person name="Lecharny A."/>
            <person name="Scarpelli C."/>
            <person name="Artiguenave F."/>
            <person name="Pe M.E."/>
            <person name="Valle G."/>
            <person name="Morgante M."/>
            <person name="Caboche M."/>
            <person name="Adam-Blondon A.-F."/>
            <person name="Weissenbach J."/>
            <person name="Quetier F."/>
            <person name="Wincker P."/>
        </authorList>
    </citation>
    <scope>NUCLEOTIDE SEQUENCE [LARGE SCALE GENOMIC DNA]</scope>
    <source>
        <strain evidence="4">cv. Pinot noir / PN40024</strain>
    </source>
</reference>
<dbReference type="EMBL" id="FN595990">
    <property type="protein sequence ID" value="CBI29753.3"/>
    <property type="molecule type" value="Genomic_DNA"/>
</dbReference>
<evidence type="ECO:0000259" key="2">
    <source>
        <dbReference type="Pfam" id="PF23559"/>
    </source>
</evidence>
<dbReference type="InterPro" id="IPR058922">
    <property type="entry name" value="WHD_DRP"/>
</dbReference>
<sequence>MEKVGEHYFDELLSKSFFQKSVSEKSCFVMHDLIHDLAQYISREFCIRIEDDKVQEISENTRHSLIFKRLIYSLYFPNGGTYECCHCIVIFLMSCPI</sequence>
<organism evidence="3 4">
    <name type="scientific">Vitis vinifera</name>
    <name type="common">Grape</name>
    <dbReference type="NCBI Taxonomy" id="29760"/>
    <lineage>
        <taxon>Eukaryota</taxon>
        <taxon>Viridiplantae</taxon>
        <taxon>Streptophyta</taxon>
        <taxon>Embryophyta</taxon>
        <taxon>Tracheophyta</taxon>
        <taxon>Spermatophyta</taxon>
        <taxon>Magnoliopsida</taxon>
        <taxon>eudicotyledons</taxon>
        <taxon>Gunneridae</taxon>
        <taxon>Pentapetalae</taxon>
        <taxon>rosids</taxon>
        <taxon>Vitales</taxon>
        <taxon>Vitaceae</taxon>
        <taxon>Viteae</taxon>
        <taxon>Vitis</taxon>
    </lineage>
</organism>
<evidence type="ECO:0000256" key="1">
    <source>
        <dbReference type="ARBA" id="ARBA00022737"/>
    </source>
</evidence>
<accession>D7TGY1</accession>
<dbReference type="Proteomes" id="UP000009183">
    <property type="component" value="Chromosome 12"/>
</dbReference>
<dbReference type="AlphaFoldDB" id="D7TGY1"/>
<evidence type="ECO:0000313" key="3">
    <source>
        <dbReference type="EMBL" id="CBI29753.3"/>
    </source>
</evidence>
<dbReference type="HOGENOM" id="CLU_2350937_0_0_1"/>
<gene>
    <name evidence="3" type="ordered locus">VIT_12s0035g00450</name>
</gene>
<evidence type="ECO:0000313" key="4">
    <source>
        <dbReference type="Proteomes" id="UP000009183"/>
    </source>
</evidence>
<dbReference type="Pfam" id="PF23559">
    <property type="entry name" value="WHD_DRP"/>
    <property type="match status" value="1"/>
</dbReference>
<dbReference type="PaxDb" id="29760-VIT_12s0035g00450.t01"/>